<reference evidence="2 3" key="1">
    <citation type="journal article" date="2016" name="Genome Biol. Evol.">
        <title>Divergent and convergent evolution of fungal pathogenicity.</title>
        <authorList>
            <person name="Shang Y."/>
            <person name="Xiao G."/>
            <person name="Zheng P."/>
            <person name="Cen K."/>
            <person name="Zhan S."/>
            <person name="Wang C."/>
        </authorList>
    </citation>
    <scope>NUCLEOTIDE SEQUENCE [LARGE SCALE GENOMIC DNA]</scope>
    <source>
        <strain evidence="2 3">RCEF 264</strain>
    </source>
</reference>
<keyword evidence="3" id="KW-1185">Reference proteome</keyword>
<gene>
    <name evidence="2" type="ORF">SPI_03425</name>
</gene>
<dbReference type="OrthoDB" id="4927418at2759"/>
<evidence type="ECO:0008006" key="4">
    <source>
        <dbReference type="Google" id="ProtNLM"/>
    </source>
</evidence>
<dbReference type="Proteomes" id="UP000076874">
    <property type="component" value="Unassembled WGS sequence"/>
</dbReference>
<dbReference type="STRING" id="1081102.A0A162J3H4"/>
<feature type="region of interest" description="Disordered" evidence="1">
    <location>
        <begin position="1"/>
        <end position="33"/>
    </location>
</feature>
<dbReference type="EMBL" id="AZHD01000005">
    <property type="protein sequence ID" value="OAA63262.1"/>
    <property type="molecule type" value="Genomic_DNA"/>
</dbReference>
<proteinExistence type="predicted"/>
<sequence length="157" mass="17805">MARTIRHAVFPPVHHSTYSPPALPPPPRPEEADRATVLNRWKARWQRANKSRSLTPAAQTPCWTAQAVRRRHLHLTKAESSLLTQIRTGHIGQRAYLFRRQAVDSPACRCGAGDETAAHILLSCTETQPRPTDWPCTLADLHHWPYRQTTPPLAYPE</sequence>
<comment type="caution">
    <text evidence="2">The sequence shown here is derived from an EMBL/GenBank/DDBJ whole genome shotgun (WGS) entry which is preliminary data.</text>
</comment>
<dbReference type="AlphaFoldDB" id="A0A162J3H4"/>
<evidence type="ECO:0000256" key="1">
    <source>
        <dbReference type="SAM" id="MobiDB-lite"/>
    </source>
</evidence>
<organism evidence="2 3">
    <name type="scientific">Niveomyces insectorum RCEF 264</name>
    <dbReference type="NCBI Taxonomy" id="1081102"/>
    <lineage>
        <taxon>Eukaryota</taxon>
        <taxon>Fungi</taxon>
        <taxon>Dikarya</taxon>
        <taxon>Ascomycota</taxon>
        <taxon>Pezizomycotina</taxon>
        <taxon>Sordariomycetes</taxon>
        <taxon>Hypocreomycetidae</taxon>
        <taxon>Hypocreales</taxon>
        <taxon>Cordycipitaceae</taxon>
        <taxon>Niveomyces</taxon>
    </lineage>
</organism>
<name>A0A162J3H4_9HYPO</name>
<accession>A0A162J3H4</accession>
<evidence type="ECO:0000313" key="3">
    <source>
        <dbReference type="Proteomes" id="UP000076874"/>
    </source>
</evidence>
<evidence type="ECO:0000313" key="2">
    <source>
        <dbReference type="EMBL" id="OAA63262.1"/>
    </source>
</evidence>
<protein>
    <recommendedName>
        <fullName evidence="4">Reverse transcriptase</fullName>
    </recommendedName>
</protein>